<dbReference type="AlphaFoldDB" id="G4RMY1"/>
<gene>
    <name evidence="1" type="ordered locus">TTX_0249</name>
</gene>
<sequence>MSVADGIYIEDLPEELKKAVADKPLLPSTLPTDGWELVDIAEQEPAAAETAIEASRGRFNVRAV</sequence>
<protein>
    <submittedName>
        <fullName evidence="1">Uncharacterized protein</fullName>
    </submittedName>
</protein>
<evidence type="ECO:0000313" key="2">
    <source>
        <dbReference type="Proteomes" id="UP000002654"/>
    </source>
</evidence>
<reference evidence="1 2" key="1">
    <citation type="journal article" date="2011" name="PLoS ONE">
        <title>The complete genome sequence of Thermoproteus tenax: a physiologically versatile member of the Crenarchaeota.</title>
        <authorList>
            <person name="Siebers B."/>
            <person name="Zaparty M."/>
            <person name="Raddatz G."/>
            <person name="Tjaden B."/>
            <person name="Albers S.V."/>
            <person name="Bell S.D."/>
            <person name="Blombach F."/>
            <person name="Kletzin A."/>
            <person name="Kyrpides N."/>
            <person name="Lanz C."/>
            <person name="Plagens A."/>
            <person name="Rampp M."/>
            <person name="Rosinus A."/>
            <person name="von Jan M."/>
            <person name="Makarova K.S."/>
            <person name="Klenk H.P."/>
            <person name="Schuster S.C."/>
            <person name="Hensel R."/>
        </authorList>
    </citation>
    <scope>NUCLEOTIDE SEQUENCE [LARGE SCALE GENOMIC DNA]</scope>
    <source>
        <strain evidence="2">ATCC 35583 / DSM 2078 / JCM 9277 / NBRC 100435 / Kra 1</strain>
    </source>
</reference>
<accession>G4RMY1</accession>
<name>G4RMY1_THETK</name>
<dbReference type="PaxDb" id="768679-TTX_0249"/>
<dbReference type="PATRIC" id="fig|768679.9.peg.263"/>
<organism evidence="1 2">
    <name type="scientific">Thermoproteus tenax (strain ATCC 35583 / DSM 2078 / JCM 9277 / NBRC 100435 / Kra 1)</name>
    <dbReference type="NCBI Taxonomy" id="768679"/>
    <lineage>
        <taxon>Archaea</taxon>
        <taxon>Thermoproteota</taxon>
        <taxon>Thermoprotei</taxon>
        <taxon>Thermoproteales</taxon>
        <taxon>Thermoproteaceae</taxon>
        <taxon>Thermoproteus</taxon>
    </lineage>
</organism>
<dbReference type="eggNOG" id="arCOG07156">
    <property type="taxonomic scope" value="Archaea"/>
</dbReference>
<dbReference type="RefSeq" id="WP_014126182.1">
    <property type="nucleotide sequence ID" value="NC_016070.1"/>
</dbReference>
<dbReference type="HOGENOM" id="CLU_2857310_0_0_2"/>
<dbReference type="KEGG" id="ttn:TTX_0249"/>
<dbReference type="OrthoDB" id="372172at2157"/>
<proteinExistence type="predicted"/>
<evidence type="ECO:0000313" key="1">
    <source>
        <dbReference type="EMBL" id="CCC80925.1"/>
    </source>
</evidence>
<dbReference type="Proteomes" id="UP000002654">
    <property type="component" value="Chromosome"/>
</dbReference>
<dbReference type="EMBL" id="FN869859">
    <property type="protein sequence ID" value="CCC80925.1"/>
    <property type="molecule type" value="Genomic_DNA"/>
</dbReference>
<keyword evidence="2" id="KW-1185">Reference proteome</keyword>
<dbReference type="GeneID" id="11263258"/>